<evidence type="ECO:0000313" key="14">
    <source>
        <dbReference type="WBParaSite" id="BPAG_0000814601-mRNA-1"/>
    </source>
</evidence>
<keyword evidence="13" id="KW-1185">Reference proteome</keyword>
<organism evidence="14">
    <name type="scientific">Brugia pahangi</name>
    <name type="common">Filarial nematode worm</name>
    <dbReference type="NCBI Taxonomy" id="6280"/>
    <lineage>
        <taxon>Eukaryota</taxon>
        <taxon>Metazoa</taxon>
        <taxon>Ecdysozoa</taxon>
        <taxon>Nematoda</taxon>
        <taxon>Chromadorea</taxon>
        <taxon>Rhabditida</taxon>
        <taxon>Spirurina</taxon>
        <taxon>Spiruromorpha</taxon>
        <taxon>Filarioidea</taxon>
        <taxon>Onchocercidae</taxon>
        <taxon>Brugia</taxon>
    </lineage>
</organism>
<reference evidence="12 13" key="2">
    <citation type="submission" date="2018-11" db="EMBL/GenBank/DDBJ databases">
        <authorList>
            <consortium name="Pathogen Informatics"/>
        </authorList>
    </citation>
    <scope>NUCLEOTIDE SEQUENCE [LARGE SCALE GENOMIC DNA]</scope>
</reference>
<keyword evidence="3 11" id="KW-0444">Lipid biosynthesis</keyword>
<dbReference type="Pfam" id="PF01151">
    <property type="entry name" value="ELO"/>
    <property type="match status" value="1"/>
</dbReference>
<evidence type="ECO:0000313" key="12">
    <source>
        <dbReference type="EMBL" id="VDN89294.1"/>
    </source>
</evidence>
<dbReference type="GO" id="GO:0030148">
    <property type="term" value="P:sphingolipid biosynthetic process"/>
    <property type="evidence" value="ECO:0007669"/>
    <property type="project" value="TreeGrafter"/>
</dbReference>
<feature type="transmembrane region" description="Helical" evidence="11">
    <location>
        <begin position="49"/>
        <end position="67"/>
    </location>
</feature>
<feature type="transmembrane region" description="Helical" evidence="11">
    <location>
        <begin position="282"/>
        <end position="301"/>
    </location>
</feature>
<gene>
    <name evidence="12" type="ORF">BPAG_LOCUS8108</name>
</gene>
<evidence type="ECO:0000256" key="8">
    <source>
        <dbReference type="ARBA" id="ARBA00023098"/>
    </source>
</evidence>
<keyword evidence="9 11" id="KW-0472">Membrane</keyword>
<sequence>MFALNNFELYRDNLSGLHTDYKYRYALPFEKVLDPVEKTIYFQKNWSQTITVSIGYFFVVKLIQYFMKYRSAFNLRWPLFTWNLSLALFNILGFIRFAEASCYLFSAQLFLYPLYLCTFPHLIILPTVDMIHTLLYQGIYPSLCYSVNPTDVAAYWSYLFFLSKIVELGDTLFIVLRKKRLIFLHYYHHTSVLIYSAHSGAENTGSGKAFIMMNFLAHSAMYTYFAVASYGIRLPKTVSMILTTIQTVQMFAGITVLAYVYKIKTGTNLPCQQSIQNLLFGTLLYVTFAVLFIQYFISNYFRKSDKKMK</sequence>
<dbReference type="GO" id="GO:0034625">
    <property type="term" value="P:fatty acid elongation, monounsaturated fatty acid"/>
    <property type="evidence" value="ECO:0007669"/>
    <property type="project" value="TreeGrafter"/>
</dbReference>
<evidence type="ECO:0000256" key="5">
    <source>
        <dbReference type="ARBA" id="ARBA00022692"/>
    </source>
</evidence>
<dbReference type="PANTHER" id="PTHR11157">
    <property type="entry name" value="FATTY ACID ACYL TRANSFERASE-RELATED"/>
    <property type="match status" value="1"/>
</dbReference>
<proteinExistence type="inferred from homology"/>
<name>A0A0N4TIS3_BRUPA</name>
<feature type="transmembrane region" description="Helical" evidence="11">
    <location>
        <begin position="209"/>
        <end position="232"/>
    </location>
</feature>
<keyword evidence="8 11" id="KW-0443">Lipid metabolism</keyword>
<evidence type="ECO:0000256" key="2">
    <source>
        <dbReference type="ARBA" id="ARBA00005194"/>
    </source>
</evidence>
<evidence type="ECO:0000256" key="6">
    <source>
        <dbReference type="ARBA" id="ARBA00022832"/>
    </source>
</evidence>
<comment type="catalytic activity">
    <reaction evidence="11">
        <text>a very-long-chain acyl-CoA + malonyl-CoA + H(+) = a very-long-chain 3-oxoacyl-CoA + CO2 + CoA</text>
        <dbReference type="Rhea" id="RHEA:32727"/>
        <dbReference type="ChEBI" id="CHEBI:15378"/>
        <dbReference type="ChEBI" id="CHEBI:16526"/>
        <dbReference type="ChEBI" id="CHEBI:57287"/>
        <dbReference type="ChEBI" id="CHEBI:57384"/>
        <dbReference type="ChEBI" id="CHEBI:90725"/>
        <dbReference type="ChEBI" id="CHEBI:90736"/>
        <dbReference type="EC" id="2.3.1.199"/>
    </reaction>
</comment>
<evidence type="ECO:0000256" key="1">
    <source>
        <dbReference type="ARBA" id="ARBA00004141"/>
    </source>
</evidence>
<dbReference type="EC" id="2.3.1.199" evidence="11"/>
<feature type="transmembrane region" description="Helical" evidence="11">
    <location>
        <begin position="110"/>
        <end position="135"/>
    </location>
</feature>
<accession>A0A0N4TIS3</accession>
<reference evidence="14" key="1">
    <citation type="submission" date="2016-04" db="UniProtKB">
        <authorList>
            <consortium name="WormBaseParasite"/>
        </authorList>
    </citation>
    <scope>IDENTIFICATION</scope>
</reference>
<dbReference type="PANTHER" id="PTHR11157:SF156">
    <property type="entry name" value="FATTY ACID ELONGATION PROTEIN 4-RELATED"/>
    <property type="match status" value="1"/>
</dbReference>
<keyword evidence="7 11" id="KW-1133">Transmembrane helix</keyword>
<feature type="transmembrane region" description="Helical" evidence="11">
    <location>
        <begin position="238"/>
        <end position="261"/>
    </location>
</feature>
<dbReference type="GO" id="GO:0042761">
    <property type="term" value="P:very long-chain fatty acid biosynthetic process"/>
    <property type="evidence" value="ECO:0007669"/>
    <property type="project" value="TreeGrafter"/>
</dbReference>
<dbReference type="WBParaSite" id="BPAG_0000814601-mRNA-1">
    <property type="protein sequence ID" value="BPAG_0000814601-mRNA-1"/>
    <property type="gene ID" value="BPAG_0000814601"/>
</dbReference>
<keyword evidence="6 11" id="KW-0276">Fatty acid metabolism</keyword>
<dbReference type="Proteomes" id="UP000278627">
    <property type="component" value="Unassembled WGS sequence"/>
</dbReference>
<evidence type="ECO:0000256" key="10">
    <source>
        <dbReference type="ARBA" id="ARBA00023160"/>
    </source>
</evidence>
<dbReference type="GO" id="GO:0005789">
    <property type="term" value="C:endoplasmic reticulum membrane"/>
    <property type="evidence" value="ECO:0007669"/>
    <property type="project" value="TreeGrafter"/>
</dbReference>
<keyword evidence="5 11" id="KW-0812">Transmembrane</keyword>
<dbReference type="InterPro" id="IPR002076">
    <property type="entry name" value="ELO_fam"/>
</dbReference>
<dbReference type="EMBL" id="UZAD01013131">
    <property type="protein sequence ID" value="VDN89294.1"/>
    <property type="molecule type" value="Genomic_DNA"/>
</dbReference>
<keyword evidence="10 11" id="KW-0275">Fatty acid biosynthesis</keyword>
<comment type="similarity">
    <text evidence="11">Belongs to the ELO family.</text>
</comment>
<feature type="transmembrane region" description="Helical" evidence="11">
    <location>
        <begin position="155"/>
        <end position="176"/>
    </location>
</feature>
<evidence type="ECO:0000256" key="3">
    <source>
        <dbReference type="ARBA" id="ARBA00022516"/>
    </source>
</evidence>
<evidence type="ECO:0000256" key="11">
    <source>
        <dbReference type="RuleBase" id="RU361115"/>
    </source>
</evidence>
<dbReference type="AlphaFoldDB" id="A0A0N4TIS3"/>
<dbReference type="STRING" id="6280.A0A0N4TIS3"/>
<dbReference type="InterPro" id="IPR030457">
    <property type="entry name" value="ELO_CS"/>
</dbReference>
<dbReference type="GO" id="GO:0009922">
    <property type="term" value="F:fatty acid elongase activity"/>
    <property type="evidence" value="ECO:0007669"/>
    <property type="project" value="UniProtKB-EC"/>
</dbReference>
<dbReference type="UniPathway" id="UPA00094"/>
<dbReference type="GO" id="GO:0019367">
    <property type="term" value="P:fatty acid elongation, saturated fatty acid"/>
    <property type="evidence" value="ECO:0007669"/>
    <property type="project" value="TreeGrafter"/>
</dbReference>
<evidence type="ECO:0000256" key="4">
    <source>
        <dbReference type="ARBA" id="ARBA00022679"/>
    </source>
</evidence>
<comment type="pathway">
    <text evidence="2">Lipid metabolism; fatty acid biosynthesis.</text>
</comment>
<evidence type="ECO:0000256" key="7">
    <source>
        <dbReference type="ARBA" id="ARBA00022989"/>
    </source>
</evidence>
<dbReference type="GO" id="GO:0034626">
    <property type="term" value="P:fatty acid elongation, polyunsaturated fatty acid"/>
    <property type="evidence" value="ECO:0007669"/>
    <property type="project" value="TreeGrafter"/>
</dbReference>
<evidence type="ECO:0000256" key="9">
    <source>
        <dbReference type="ARBA" id="ARBA00023136"/>
    </source>
</evidence>
<evidence type="ECO:0000313" key="13">
    <source>
        <dbReference type="Proteomes" id="UP000278627"/>
    </source>
</evidence>
<feature type="transmembrane region" description="Helical" evidence="11">
    <location>
        <begin position="79"/>
        <end position="98"/>
    </location>
</feature>
<keyword evidence="4 11" id="KW-0808">Transferase</keyword>
<dbReference type="PROSITE" id="PS01188">
    <property type="entry name" value="ELO"/>
    <property type="match status" value="1"/>
</dbReference>
<comment type="subcellular location">
    <subcellularLocation>
        <location evidence="1">Membrane</location>
        <topology evidence="1">Multi-pass membrane protein</topology>
    </subcellularLocation>
</comment>
<protein>
    <recommendedName>
        <fullName evidence="11">Elongation of very long chain fatty acids protein</fullName>
        <ecNumber evidence="11">2.3.1.199</ecNumber>
    </recommendedName>
    <alternativeName>
        <fullName evidence="11">Very-long-chain 3-oxoacyl-CoA synthase</fullName>
    </alternativeName>
</protein>